<keyword evidence="6 8" id="KW-0472">Membrane</keyword>
<comment type="caution">
    <text evidence="10">The sequence shown here is derived from an EMBL/GenBank/DDBJ whole genome shotgun (WGS) entry which is preliminary data.</text>
</comment>
<dbReference type="PROSITE" id="PS52016">
    <property type="entry name" value="TONB_DEPENDENT_REC_3"/>
    <property type="match status" value="1"/>
</dbReference>
<dbReference type="NCBIfam" id="TIGR04056">
    <property type="entry name" value="OMP_RagA_SusC"/>
    <property type="match status" value="1"/>
</dbReference>
<reference evidence="10" key="1">
    <citation type="submission" date="2023-06" db="EMBL/GenBank/DDBJ databases">
        <title>Genomic of Parafulvivirga corallium.</title>
        <authorList>
            <person name="Wang G."/>
        </authorList>
    </citation>
    <scope>NUCLEOTIDE SEQUENCE</scope>
    <source>
        <strain evidence="10">BMA10</strain>
    </source>
</reference>
<evidence type="ECO:0000256" key="5">
    <source>
        <dbReference type="ARBA" id="ARBA00022729"/>
    </source>
</evidence>
<dbReference type="InterPro" id="IPR012910">
    <property type="entry name" value="Plug_dom"/>
</dbReference>
<dbReference type="Gene3D" id="2.60.40.1120">
    <property type="entry name" value="Carboxypeptidase-like, regulatory domain"/>
    <property type="match status" value="1"/>
</dbReference>
<dbReference type="InterPro" id="IPR036942">
    <property type="entry name" value="Beta-barrel_TonB_sf"/>
</dbReference>
<keyword evidence="3 8" id="KW-1134">Transmembrane beta strand</keyword>
<sequence length="1110" mass="122304">MSKYAIFGIFIQCILYSLVLANSSEAQRVSIEEIQISVTLENASIKKAFQKIEKLTDFEFAYHKLIIDPNRRLDINERNISLADLLRSISKETNLRFKRVNNTIYVGSAEKGSNIQALEDPVSEEKTITGKVTDENGNGLPGVNVLVKDTNIGIVTNVDGNYKLIVPDDASILVFSYVGYLTEEVEIAGRTTIDFALTPDIETLSEVIVVGYGSKEKAVVSGSITQTSGAEIKTSPSVSLGASLAGRLSGVTINQRNGEPGNDGVSILVRGLSTTGNNSALIVVDGVANRDGIGRLDPDDIESITVLKDASAAIYGAQAAGGVILVTTKRGIEGKPTISYNYNHGFVSPTRLPDMADSYTYANAVNQMEEFAGRPAIFSDDDLQKYRDGSSPLTHPNTDWFDDLFEDVSHQSRQNLSVRGGSEKVKYFLSLGSASQDGLYKQGQTKYNQYNVRANVDAQISDNLQVSVDLAARREEAQSPAYSQFWIFWMALRQPPTEHAIFPNGAYSQGLASINPLALVRDSGYDRRDNDIVQGTLRFNYKIPQIEGLSLNGFFAVDNFNNFRKTFTTPWNYDVFDPGTNTYETFQSNFQGRISLNERFQRQTSITPHIRISYEKSFGDHNVGAFVAYEQNTVDFNENRVGRNAFTTPALDQISAGDADRDQFVAEGGASEFARKNYFGRLSYTYADKYILDFNWRVDGSVNFPEGDRFGFFPGVSAAWRISEEGFMQSTSFVQDLKLRASYGQLGNDRIGSFRYVQRFGLGTGYVLNGGVPVTGITIAGAPVENVTWETTETINLGLDASFLGGKLGLEFDVFKNKTRDMLIQRQGAVPDVFGIGGLPPENAGTMENKGFEVLLSYSDDFGEIGFNTSGNFSFAKNKVTFIDEADNTEAPWQMQTGYKLGRRLLYDAIGIYRTQNDLDNFPGLPGAGLGDLIYRDVNDDGIINGLDRIPIETNSTPEISFGLNTGITYKSFDLNVLLQGQARANQPVGYRFDGSGNVPQSQLEDTWSTDNTNASFPRVGQRRNYWAFTGSNFWLLNAAFLRIKTVELGYSLPSTVLNKVGLQNARVYISGFNLLTFSAVKDQDPEITSNEGIAHPQTKVINLGVKLTL</sequence>
<comment type="similarity">
    <text evidence="8">Belongs to the TonB-dependent receptor family.</text>
</comment>
<evidence type="ECO:0000256" key="2">
    <source>
        <dbReference type="ARBA" id="ARBA00022448"/>
    </source>
</evidence>
<evidence type="ECO:0000313" key="11">
    <source>
        <dbReference type="Proteomes" id="UP001172082"/>
    </source>
</evidence>
<evidence type="ECO:0000256" key="1">
    <source>
        <dbReference type="ARBA" id="ARBA00004571"/>
    </source>
</evidence>
<keyword evidence="5" id="KW-0732">Signal</keyword>
<dbReference type="RefSeq" id="WP_346754383.1">
    <property type="nucleotide sequence ID" value="NZ_JAUJEA010000011.1"/>
</dbReference>
<protein>
    <submittedName>
        <fullName evidence="10">TonB-dependent receptor</fullName>
    </submittedName>
</protein>
<keyword evidence="11" id="KW-1185">Reference proteome</keyword>
<name>A0ABT8KW23_9BACT</name>
<keyword evidence="7 8" id="KW-0998">Cell outer membrane</keyword>
<dbReference type="Proteomes" id="UP001172082">
    <property type="component" value="Unassembled WGS sequence"/>
</dbReference>
<dbReference type="InterPro" id="IPR023996">
    <property type="entry name" value="TonB-dep_OMP_SusC/RagA"/>
</dbReference>
<evidence type="ECO:0000256" key="4">
    <source>
        <dbReference type="ARBA" id="ARBA00022692"/>
    </source>
</evidence>
<organism evidence="10 11">
    <name type="scientific">Splendidivirga corallicola</name>
    <dbReference type="NCBI Taxonomy" id="3051826"/>
    <lineage>
        <taxon>Bacteria</taxon>
        <taxon>Pseudomonadati</taxon>
        <taxon>Bacteroidota</taxon>
        <taxon>Cytophagia</taxon>
        <taxon>Cytophagales</taxon>
        <taxon>Splendidivirgaceae</taxon>
        <taxon>Splendidivirga</taxon>
    </lineage>
</organism>
<dbReference type="SUPFAM" id="SSF56935">
    <property type="entry name" value="Porins"/>
    <property type="match status" value="1"/>
</dbReference>
<evidence type="ECO:0000313" key="10">
    <source>
        <dbReference type="EMBL" id="MDN5204359.1"/>
    </source>
</evidence>
<evidence type="ECO:0000256" key="6">
    <source>
        <dbReference type="ARBA" id="ARBA00023136"/>
    </source>
</evidence>
<dbReference type="PANTHER" id="PTHR30069:SF29">
    <property type="entry name" value="HEMOGLOBIN AND HEMOGLOBIN-HAPTOGLOBIN-BINDING PROTEIN 1-RELATED"/>
    <property type="match status" value="1"/>
</dbReference>
<keyword evidence="10" id="KW-0675">Receptor</keyword>
<dbReference type="Pfam" id="PF07715">
    <property type="entry name" value="Plug"/>
    <property type="match status" value="1"/>
</dbReference>
<keyword evidence="2 8" id="KW-0813">Transport</keyword>
<gene>
    <name evidence="10" type="ORF">QQ008_23405</name>
</gene>
<dbReference type="InterPro" id="IPR008969">
    <property type="entry name" value="CarboxyPept-like_regulatory"/>
</dbReference>
<accession>A0ABT8KW23</accession>
<dbReference type="Gene3D" id="2.40.170.20">
    <property type="entry name" value="TonB-dependent receptor, beta-barrel domain"/>
    <property type="match status" value="1"/>
</dbReference>
<dbReference type="NCBIfam" id="TIGR04057">
    <property type="entry name" value="SusC_RagA_signa"/>
    <property type="match status" value="1"/>
</dbReference>
<comment type="subcellular location">
    <subcellularLocation>
        <location evidence="1 8">Cell outer membrane</location>
        <topology evidence="1 8">Multi-pass membrane protein</topology>
    </subcellularLocation>
</comment>
<proteinExistence type="inferred from homology"/>
<evidence type="ECO:0000256" key="8">
    <source>
        <dbReference type="PROSITE-ProRule" id="PRU01360"/>
    </source>
</evidence>
<keyword evidence="4 8" id="KW-0812">Transmembrane</keyword>
<dbReference type="PANTHER" id="PTHR30069">
    <property type="entry name" value="TONB-DEPENDENT OUTER MEMBRANE RECEPTOR"/>
    <property type="match status" value="1"/>
</dbReference>
<dbReference type="InterPro" id="IPR023997">
    <property type="entry name" value="TonB-dep_OMP_SusC/RagA_CS"/>
</dbReference>
<dbReference type="EMBL" id="JAUJEA010000011">
    <property type="protein sequence ID" value="MDN5204359.1"/>
    <property type="molecule type" value="Genomic_DNA"/>
</dbReference>
<dbReference type="InterPro" id="IPR039426">
    <property type="entry name" value="TonB-dep_rcpt-like"/>
</dbReference>
<dbReference type="Pfam" id="PF13715">
    <property type="entry name" value="CarbopepD_reg_2"/>
    <property type="match status" value="1"/>
</dbReference>
<feature type="domain" description="TonB-dependent receptor plug" evidence="9">
    <location>
        <begin position="220"/>
        <end position="323"/>
    </location>
</feature>
<evidence type="ECO:0000259" key="9">
    <source>
        <dbReference type="Pfam" id="PF07715"/>
    </source>
</evidence>
<dbReference type="InterPro" id="IPR037066">
    <property type="entry name" value="Plug_dom_sf"/>
</dbReference>
<dbReference type="SUPFAM" id="SSF49464">
    <property type="entry name" value="Carboxypeptidase regulatory domain-like"/>
    <property type="match status" value="1"/>
</dbReference>
<evidence type="ECO:0000256" key="7">
    <source>
        <dbReference type="ARBA" id="ARBA00023237"/>
    </source>
</evidence>
<dbReference type="Gene3D" id="2.170.130.10">
    <property type="entry name" value="TonB-dependent receptor, plug domain"/>
    <property type="match status" value="1"/>
</dbReference>
<evidence type="ECO:0000256" key="3">
    <source>
        <dbReference type="ARBA" id="ARBA00022452"/>
    </source>
</evidence>